<dbReference type="CDD" id="cd00518">
    <property type="entry name" value="H2MP"/>
    <property type="match status" value="1"/>
</dbReference>
<dbReference type="GO" id="GO:0008047">
    <property type="term" value="F:enzyme activator activity"/>
    <property type="evidence" value="ECO:0007669"/>
    <property type="project" value="InterPro"/>
</dbReference>
<keyword evidence="2" id="KW-0645">Protease</keyword>
<keyword evidence="3" id="KW-0064">Aspartyl protease</keyword>
<dbReference type="OrthoDB" id="164170at2"/>
<dbReference type="EMBL" id="LR130759">
    <property type="protein sequence ID" value="VDM89530.1"/>
    <property type="molecule type" value="Genomic_DNA"/>
</dbReference>
<evidence type="ECO:0000313" key="5">
    <source>
        <dbReference type="EMBL" id="VDM89530.1"/>
    </source>
</evidence>
<dbReference type="Gene3D" id="3.40.50.1450">
    <property type="entry name" value="HybD-like"/>
    <property type="match status" value="1"/>
</dbReference>
<sequence>MKAVVIGLGNRFRRDDGVGVVAAGEISELALPGVAVVTGVVEPLSLLEAWSGVELAVVIDAAVRTPSTPGRVIRCSLTEVVSASAARSSHRVDVAGSYALGQVLGRVPAALEVFVVEVADTGHGVGLTPQVAAAVPELVRMAREAITGADEAKRATPVAARRTETAYP</sequence>
<protein>
    <submittedName>
        <fullName evidence="5">Hydrogenase 2 maturation endopeptidase</fullName>
    </submittedName>
</protein>
<comment type="similarity">
    <text evidence="1">Belongs to the peptidase A31 family.</text>
</comment>
<dbReference type="PANTHER" id="PTHR30302">
    <property type="entry name" value="HYDROGENASE 1 MATURATION PROTEASE"/>
    <property type="match status" value="1"/>
</dbReference>
<gene>
    <name evidence="5" type="ORF">MB901379_03107</name>
</gene>
<proteinExistence type="inferred from homology"/>
<dbReference type="GO" id="GO:0004190">
    <property type="term" value="F:aspartic-type endopeptidase activity"/>
    <property type="evidence" value="ECO:0007669"/>
    <property type="project" value="UniProtKB-KW"/>
</dbReference>
<dbReference type="SUPFAM" id="SSF53163">
    <property type="entry name" value="HybD-like"/>
    <property type="match status" value="1"/>
</dbReference>
<dbReference type="InterPro" id="IPR023430">
    <property type="entry name" value="Pept_HybD-like_dom_sf"/>
</dbReference>
<accession>A0A447GGB2</accession>
<evidence type="ECO:0000313" key="6">
    <source>
        <dbReference type="Proteomes" id="UP000269998"/>
    </source>
</evidence>
<evidence type="ECO:0000256" key="1">
    <source>
        <dbReference type="ARBA" id="ARBA00006814"/>
    </source>
</evidence>
<dbReference type="PANTHER" id="PTHR30302:SF1">
    <property type="entry name" value="HYDROGENASE 2 MATURATION PROTEASE"/>
    <property type="match status" value="1"/>
</dbReference>
<dbReference type="InterPro" id="IPR000671">
    <property type="entry name" value="Peptidase_A31"/>
</dbReference>
<evidence type="ECO:0000256" key="4">
    <source>
        <dbReference type="ARBA" id="ARBA00022801"/>
    </source>
</evidence>
<dbReference type="GO" id="GO:0016485">
    <property type="term" value="P:protein processing"/>
    <property type="evidence" value="ECO:0007669"/>
    <property type="project" value="TreeGrafter"/>
</dbReference>
<keyword evidence="4" id="KW-0378">Hydrolase</keyword>
<keyword evidence="6" id="KW-1185">Reference proteome</keyword>
<dbReference type="RefSeq" id="WP_158017381.1">
    <property type="nucleotide sequence ID" value="NZ_CBCSKE010000002.1"/>
</dbReference>
<dbReference type="KEGG" id="mbai:MB901379_03107"/>
<dbReference type="Pfam" id="PF01750">
    <property type="entry name" value="HycI"/>
    <property type="match status" value="1"/>
</dbReference>
<dbReference type="AlphaFoldDB" id="A0A447GGB2"/>
<dbReference type="NCBIfam" id="TIGR00072">
    <property type="entry name" value="hydrog_prot"/>
    <property type="match status" value="1"/>
</dbReference>
<dbReference type="Proteomes" id="UP000269998">
    <property type="component" value="Chromosome"/>
</dbReference>
<reference evidence="6" key="1">
    <citation type="submission" date="2018-02" db="EMBL/GenBank/DDBJ databases">
        <authorList>
            <person name="Seth-Smith MB H."/>
            <person name="Seth-Smith H."/>
        </authorList>
    </citation>
    <scope>NUCLEOTIDE SEQUENCE [LARGE SCALE GENOMIC DNA]</scope>
</reference>
<evidence type="ECO:0000256" key="2">
    <source>
        <dbReference type="ARBA" id="ARBA00022670"/>
    </source>
</evidence>
<organism evidence="5 6">
    <name type="scientific">Mycobacterium basiliense</name>
    <dbReference type="NCBI Taxonomy" id="2094119"/>
    <lineage>
        <taxon>Bacteria</taxon>
        <taxon>Bacillati</taxon>
        <taxon>Actinomycetota</taxon>
        <taxon>Actinomycetes</taxon>
        <taxon>Mycobacteriales</taxon>
        <taxon>Mycobacteriaceae</taxon>
        <taxon>Mycobacterium</taxon>
    </lineage>
</organism>
<evidence type="ECO:0000256" key="3">
    <source>
        <dbReference type="ARBA" id="ARBA00022750"/>
    </source>
</evidence>
<name>A0A447GGB2_9MYCO</name>